<sequence length="212" mass="22972">MVQGNQQLDQNSDLNNAVNPDIQGSVGQLTGLQPNTGAQGLGLNAGLGLMEAGLISAMNRKKTSPQINQGQNDNAEEDEEQTDEAALNQNIDYRINVIIQNSVEQNLASQSQSNQCLIAPNQMEKDVDIGFAPDGIQEKPKTRKRSKKKASAGGLHASDEPSQSFVAQVQTKYKTSTVPKPKTSSNKEQQWSQRAKANPQKASSEEEDDQNP</sequence>
<feature type="compositionally biased region" description="Basic residues" evidence="1">
    <location>
        <begin position="141"/>
        <end position="150"/>
    </location>
</feature>
<feature type="region of interest" description="Disordered" evidence="1">
    <location>
        <begin position="132"/>
        <end position="212"/>
    </location>
</feature>
<proteinExistence type="predicted"/>
<comment type="caution">
    <text evidence="2">The sequence shown here is derived from an EMBL/GenBank/DDBJ whole genome shotgun (WGS) entry which is preliminary data.</text>
</comment>
<organism evidence="2 3">
    <name type="scientific">Streblomastix strix</name>
    <dbReference type="NCBI Taxonomy" id="222440"/>
    <lineage>
        <taxon>Eukaryota</taxon>
        <taxon>Metamonada</taxon>
        <taxon>Preaxostyla</taxon>
        <taxon>Oxymonadida</taxon>
        <taxon>Streblomastigidae</taxon>
        <taxon>Streblomastix</taxon>
    </lineage>
</organism>
<gene>
    <name evidence="2" type="ORF">EZS28_013502</name>
</gene>
<feature type="region of interest" description="Disordered" evidence="1">
    <location>
        <begin position="1"/>
        <end position="31"/>
    </location>
</feature>
<feature type="region of interest" description="Disordered" evidence="1">
    <location>
        <begin position="62"/>
        <end position="83"/>
    </location>
</feature>
<dbReference type="Proteomes" id="UP000324800">
    <property type="component" value="Unassembled WGS sequence"/>
</dbReference>
<reference evidence="2 3" key="1">
    <citation type="submission" date="2019-03" db="EMBL/GenBank/DDBJ databases">
        <title>Single cell metagenomics reveals metabolic interactions within the superorganism composed of flagellate Streblomastix strix and complex community of Bacteroidetes bacteria on its surface.</title>
        <authorList>
            <person name="Treitli S.C."/>
            <person name="Kolisko M."/>
            <person name="Husnik F."/>
            <person name="Keeling P."/>
            <person name="Hampl V."/>
        </authorList>
    </citation>
    <scope>NUCLEOTIDE SEQUENCE [LARGE SCALE GENOMIC DNA]</scope>
    <source>
        <strain evidence="2">ST1C</strain>
    </source>
</reference>
<dbReference type="AlphaFoldDB" id="A0A5J4W8N1"/>
<protein>
    <submittedName>
        <fullName evidence="2">Uncharacterized protein</fullName>
    </submittedName>
</protein>
<feature type="compositionally biased region" description="Low complexity" evidence="1">
    <location>
        <begin position="1"/>
        <end position="16"/>
    </location>
</feature>
<evidence type="ECO:0000313" key="3">
    <source>
        <dbReference type="Proteomes" id="UP000324800"/>
    </source>
</evidence>
<evidence type="ECO:0000256" key="1">
    <source>
        <dbReference type="SAM" id="MobiDB-lite"/>
    </source>
</evidence>
<feature type="compositionally biased region" description="Polar residues" evidence="1">
    <location>
        <begin position="160"/>
        <end position="195"/>
    </location>
</feature>
<name>A0A5J4W8N1_9EUKA</name>
<dbReference type="EMBL" id="SNRW01003036">
    <property type="protein sequence ID" value="KAA6390973.1"/>
    <property type="molecule type" value="Genomic_DNA"/>
</dbReference>
<evidence type="ECO:0000313" key="2">
    <source>
        <dbReference type="EMBL" id="KAA6390973.1"/>
    </source>
</evidence>
<accession>A0A5J4W8N1</accession>
<feature type="compositionally biased region" description="Acidic residues" evidence="1">
    <location>
        <begin position="74"/>
        <end position="83"/>
    </location>
</feature>